<dbReference type="InterPro" id="IPR014030">
    <property type="entry name" value="Ketoacyl_synth_N"/>
</dbReference>
<dbReference type="CDD" id="cd00834">
    <property type="entry name" value="KAS_I_II"/>
    <property type="match status" value="1"/>
</dbReference>
<evidence type="ECO:0000256" key="1">
    <source>
        <dbReference type="ARBA" id="ARBA00008467"/>
    </source>
</evidence>
<dbReference type="RefSeq" id="WP_085082431.1">
    <property type="nucleotide sequence ID" value="NZ_FXAK01000001.1"/>
</dbReference>
<dbReference type="InterPro" id="IPR000794">
    <property type="entry name" value="Beta-ketoacyl_synthase"/>
</dbReference>
<dbReference type="PROSITE" id="PS00606">
    <property type="entry name" value="KS3_1"/>
    <property type="match status" value="1"/>
</dbReference>
<name>A0A1X7DQD3_9PROT</name>
<dbReference type="PROSITE" id="PS52004">
    <property type="entry name" value="KS3_2"/>
    <property type="match status" value="1"/>
</dbReference>
<dbReference type="InterPro" id="IPR016039">
    <property type="entry name" value="Thiolase-like"/>
</dbReference>
<dbReference type="InterPro" id="IPR018201">
    <property type="entry name" value="Ketoacyl_synth_AS"/>
</dbReference>
<dbReference type="Pfam" id="PF00109">
    <property type="entry name" value="ketoacyl-synt"/>
    <property type="match status" value="1"/>
</dbReference>
<dbReference type="InterPro" id="IPR020841">
    <property type="entry name" value="PKS_Beta-ketoAc_synthase_dom"/>
</dbReference>
<evidence type="ECO:0000313" key="5">
    <source>
        <dbReference type="EMBL" id="SMF19024.1"/>
    </source>
</evidence>
<evidence type="ECO:0000256" key="3">
    <source>
        <dbReference type="RuleBase" id="RU003694"/>
    </source>
</evidence>
<dbReference type="OrthoDB" id="9808669at2"/>
<evidence type="ECO:0000313" key="6">
    <source>
        <dbReference type="Proteomes" id="UP000192936"/>
    </source>
</evidence>
<dbReference type="EMBL" id="FXAK01000001">
    <property type="protein sequence ID" value="SMF19024.1"/>
    <property type="molecule type" value="Genomic_DNA"/>
</dbReference>
<comment type="similarity">
    <text evidence="1 3">Belongs to the thiolase-like superfamily. Beta-ketoacyl-ACP synthases family.</text>
</comment>
<dbReference type="GO" id="GO:0005829">
    <property type="term" value="C:cytosol"/>
    <property type="evidence" value="ECO:0007669"/>
    <property type="project" value="TreeGrafter"/>
</dbReference>
<dbReference type="GO" id="GO:0004315">
    <property type="term" value="F:3-oxoacyl-[acyl-carrier-protein] synthase activity"/>
    <property type="evidence" value="ECO:0007669"/>
    <property type="project" value="InterPro"/>
</dbReference>
<reference evidence="5 6" key="1">
    <citation type="submission" date="2017-04" db="EMBL/GenBank/DDBJ databases">
        <authorList>
            <person name="Afonso C.L."/>
            <person name="Miller P.J."/>
            <person name="Scott M.A."/>
            <person name="Spackman E."/>
            <person name="Goraichik I."/>
            <person name="Dimitrov K.M."/>
            <person name="Suarez D.L."/>
            <person name="Swayne D.E."/>
        </authorList>
    </citation>
    <scope>NUCLEOTIDE SEQUENCE [LARGE SCALE GENOMIC DNA]</scope>
    <source>
        <strain evidence="5 6">A2P</strain>
    </source>
</reference>
<organism evidence="5 6">
    <name type="scientific">Azospirillum oryzae</name>
    <dbReference type="NCBI Taxonomy" id="286727"/>
    <lineage>
        <taxon>Bacteria</taxon>
        <taxon>Pseudomonadati</taxon>
        <taxon>Pseudomonadota</taxon>
        <taxon>Alphaproteobacteria</taxon>
        <taxon>Rhodospirillales</taxon>
        <taxon>Azospirillaceae</taxon>
        <taxon>Azospirillum</taxon>
    </lineage>
</organism>
<dbReference type="GO" id="GO:0006633">
    <property type="term" value="P:fatty acid biosynthetic process"/>
    <property type="evidence" value="ECO:0007669"/>
    <property type="project" value="InterPro"/>
</dbReference>
<feature type="domain" description="Ketosynthase family 3 (KS3)" evidence="4">
    <location>
        <begin position="1"/>
        <end position="395"/>
    </location>
</feature>
<dbReference type="SMART" id="SM00825">
    <property type="entry name" value="PKS_KS"/>
    <property type="match status" value="1"/>
</dbReference>
<sequence length="397" mass="41133">MHPLSLSHMSIVSSLGAGQNATLDALRNGRGGLKPCSFETVTLDTHIGEVAGLEDILLPPELASYDCRNNRLAEMALHQDGFADAVAAARERYGADRIGVFLGTSTSGILSAELAFRARDPQTGALPAAFSFATTHSTGSLADFVRHRLGLEGPAFVVSSACATTSKVFANAARMIATGLCDAAVVGGADSLCLTTLYGFHSLELISPTPCRPFDAERSGVSLGEGAGFALLERAADKPPPGSINLLGAGESNDAHHMSTPHPEGLGARLAMERALASAGLRPTDIDYVNLHGTATSYGDAAEDQAITGLLGTRTPVSSTKGYTGHTLGAAGIVEAIISVLALRTGLIPGSPQTRNLDPALRCRYLLANENGRLDRVMTNSFGFGGSNSSLIFGWAA</sequence>
<dbReference type="STRING" id="286727.SAMN02982917_0770"/>
<evidence type="ECO:0000259" key="4">
    <source>
        <dbReference type="PROSITE" id="PS52004"/>
    </source>
</evidence>
<dbReference type="AlphaFoldDB" id="A0A1X7DQD3"/>
<dbReference type="SUPFAM" id="SSF53901">
    <property type="entry name" value="Thiolase-like"/>
    <property type="match status" value="2"/>
</dbReference>
<dbReference type="NCBIfam" id="NF006618">
    <property type="entry name" value="PRK09185.1"/>
    <property type="match status" value="1"/>
</dbReference>
<dbReference type="Gene3D" id="3.40.47.10">
    <property type="match status" value="1"/>
</dbReference>
<accession>A0A1X7DQD3</accession>
<dbReference type="PANTHER" id="PTHR11712">
    <property type="entry name" value="POLYKETIDE SYNTHASE-RELATED"/>
    <property type="match status" value="1"/>
</dbReference>
<protein>
    <submittedName>
        <fullName evidence="5">3-oxoacyl-[acyl-carrier-protein] synthase-1</fullName>
    </submittedName>
</protein>
<evidence type="ECO:0000256" key="2">
    <source>
        <dbReference type="ARBA" id="ARBA00022679"/>
    </source>
</evidence>
<dbReference type="Pfam" id="PF02801">
    <property type="entry name" value="Ketoacyl-synt_C"/>
    <property type="match status" value="1"/>
</dbReference>
<dbReference type="InterPro" id="IPR014031">
    <property type="entry name" value="Ketoacyl_synth_C"/>
</dbReference>
<dbReference type="PANTHER" id="PTHR11712:SF320">
    <property type="entry name" value="BETA-KETOACYL SYNTHASE"/>
    <property type="match status" value="1"/>
</dbReference>
<dbReference type="Proteomes" id="UP000192936">
    <property type="component" value="Unassembled WGS sequence"/>
</dbReference>
<proteinExistence type="inferred from homology"/>
<keyword evidence="2 3" id="KW-0808">Transferase</keyword>
<gene>
    <name evidence="5" type="ORF">SAMN02982917_0770</name>
</gene>